<reference evidence="4 5" key="1">
    <citation type="submission" date="2016-11" db="EMBL/GenBank/DDBJ databases">
        <authorList>
            <person name="Jaros S."/>
            <person name="Januszkiewicz K."/>
            <person name="Wedrychowicz H."/>
        </authorList>
    </citation>
    <scope>NUCLEOTIDE SEQUENCE [LARGE SCALE GENOMIC DNA]</scope>
    <source>
        <strain evidence="4 5">DSM 21986</strain>
    </source>
</reference>
<dbReference type="OrthoDB" id="9770030at2"/>
<dbReference type="GO" id="GO:0004792">
    <property type="term" value="F:thiosulfate-cyanide sulfurtransferase activity"/>
    <property type="evidence" value="ECO:0007669"/>
    <property type="project" value="InterPro"/>
</dbReference>
<feature type="domain" description="Rhodanese" evidence="3">
    <location>
        <begin position="154"/>
        <end position="267"/>
    </location>
</feature>
<dbReference type="PROSITE" id="PS00683">
    <property type="entry name" value="RHODANESE_2"/>
    <property type="match status" value="1"/>
</dbReference>
<evidence type="ECO:0000256" key="1">
    <source>
        <dbReference type="ARBA" id="ARBA00022737"/>
    </source>
</evidence>
<dbReference type="Proteomes" id="UP000184041">
    <property type="component" value="Unassembled WGS sequence"/>
</dbReference>
<dbReference type="InterPro" id="IPR051126">
    <property type="entry name" value="Thiosulfate_sulfurtransferase"/>
</dbReference>
<name>A0A1M5HVF9_9BACT</name>
<dbReference type="SMART" id="SM00450">
    <property type="entry name" value="RHOD"/>
    <property type="match status" value="3"/>
</dbReference>
<dbReference type="PROSITE" id="PS00380">
    <property type="entry name" value="RHODANESE_1"/>
    <property type="match status" value="1"/>
</dbReference>
<dbReference type="InterPro" id="IPR036873">
    <property type="entry name" value="Rhodanese-like_dom_sf"/>
</dbReference>
<sequence length="432" mass="49262">MNELSTQELTRHIDDSNTVLIDVRPIAAYNGWALHGEERGGHIPGARSIPLQWTRYMDWIEVLEEKNITENRSVIVYGYSAKESDEMAVTLRELGYQDVAVYNGFVNEWSKNAELPLNKLPRYQHLVYPDWITQLINGGTPPHYENDNYVICHAHYDHIEDYNRGHIPGAVPLDSNSLESTETWNRRSAEELRKTLEKLGIRHDTTVVIYGRFSSPVYEEEKFPGKSAGHLGALRCAAIMLYAGVNDIRILNGGITSWETRDLPLSTEASKLIPVDDFGADIPVHPEYMIDMPEARQLLAAEDGALVSIRSWEEFIGNQSGYHYIEKKGRIPGAVFGNCGSDAYHMENYRNFDHTMREYPEIQQTWEEGGITPDKHIAFYCGTGWRGSEAFINAWLMDWPHVSVYDGGWYEWCNDPDNAIETGVPDEPVFKE</sequence>
<keyword evidence="4" id="KW-0670">Pyruvate</keyword>
<keyword evidence="5" id="KW-1185">Reference proteome</keyword>
<feature type="domain" description="Rhodanese" evidence="3">
    <location>
        <begin position="14"/>
        <end position="118"/>
    </location>
</feature>
<gene>
    <name evidence="4" type="ORF">SAMN05443144_12134</name>
</gene>
<dbReference type="InterPro" id="IPR001307">
    <property type="entry name" value="Thiosulphate_STrfase_CS"/>
</dbReference>
<dbReference type="PROSITE" id="PS50206">
    <property type="entry name" value="RHODANESE_3"/>
    <property type="match status" value="3"/>
</dbReference>
<dbReference type="Gene3D" id="3.40.250.10">
    <property type="entry name" value="Rhodanese-like domain"/>
    <property type="match status" value="3"/>
</dbReference>
<dbReference type="InterPro" id="IPR001763">
    <property type="entry name" value="Rhodanese-like_dom"/>
</dbReference>
<evidence type="ECO:0000259" key="3">
    <source>
        <dbReference type="PROSITE" id="PS50206"/>
    </source>
</evidence>
<proteinExistence type="predicted"/>
<dbReference type="AlphaFoldDB" id="A0A1M5HVF9"/>
<keyword evidence="2 4" id="KW-0808">Transferase</keyword>
<dbReference type="RefSeq" id="WP_073067111.1">
    <property type="nucleotide sequence ID" value="NZ_FQUS01000021.1"/>
</dbReference>
<dbReference type="PANTHER" id="PTHR43855:SF1">
    <property type="entry name" value="THIOSULFATE SULFURTRANSFERASE"/>
    <property type="match status" value="1"/>
</dbReference>
<dbReference type="PANTHER" id="PTHR43855">
    <property type="entry name" value="THIOSULFATE SULFURTRANSFERASE"/>
    <property type="match status" value="1"/>
</dbReference>
<evidence type="ECO:0000313" key="4">
    <source>
        <dbReference type="EMBL" id="SHG19956.1"/>
    </source>
</evidence>
<dbReference type="SUPFAM" id="SSF52821">
    <property type="entry name" value="Rhodanese/Cell cycle control phosphatase"/>
    <property type="match status" value="3"/>
</dbReference>
<protein>
    <recommendedName>
        <fullName evidence="2">Sulfurtransferase</fullName>
    </recommendedName>
</protein>
<dbReference type="EMBL" id="FQUS01000021">
    <property type="protein sequence ID" value="SHG19956.1"/>
    <property type="molecule type" value="Genomic_DNA"/>
</dbReference>
<evidence type="ECO:0000256" key="2">
    <source>
        <dbReference type="RuleBase" id="RU000507"/>
    </source>
</evidence>
<dbReference type="Pfam" id="PF00581">
    <property type="entry name" value="Rhodanese"/>
    <property type="match status" value="3"/>
</dbReference>
<dbReference type="STRING" id="1194090.SAMN05443144_12134"/>
<organism evidence="4 5">
    <name type="scientific">Fodinibius roseus</name>
    <dbReference type="NCBI Taxonomy" id="1194090"/>
    <lineage>
        <taxon>Bacteria</taxon>
        <taxon>Pseudomonadati</taxon>
        <taxon>Balneolota</taxon>
        <taxon>Balneolia</taxon>
        <taxon>Balneolales</taxon>
        <taxon>Balneolaceae</taxon>
        <taxon>Fodinibius</taxon>
    </lineage>
</organism>
<keyword evidence="1" id="KW-0677">Repeat</keyword>
<accession>A0A1M5HVF9</accession>
<dbReference type="CDD" id="cd01449">
    <property type="entry name" value="TST_Repeat_2"/>
    <property type="match status" value="1"/>
</dbReference>
<evidence type="ECO:0000313" key="5">
    <source>
        <dbReference type="Proteomes" id="UP000184041"/>
    </source>
</evidence>
<feature type="domain" description="Rhodanese" evidence="3">
    <location>
        <begin position="300"/>
        <end position="421"/>
    </location>
</feature>